<dbReference type="InterPro" id="IPR057739">
    <property type="entry name" value="Glyco_hydro_29_N"/>
</dbReference>
<keyword evidence="8" id="KW-1185">Reference proteome</keyword>
<comment type="similarity">
    <text evidence="1">Belongs to the glycosyl hydrolase 29 family.</text>
</comment>
<evidence type="ECO:0000256" key="4">
    <source>
        <dbReference type="ARBA" id="ARBA00022801"/>
    </source>
</evidence>
<accession>W1Q4H4</accession>
<dbReference type="GO" id="GO:0006004">
    <property type="term" value="P:fucose metabolic process"/>
    <property type="evidence" value="ECO:0007669"/>
    <property type="project" value="TreeGrafter"/>
</dbReference>
<dbReference type="HOGENOM" id="CLU_002934_7_1_9"/>
<evidence type="ECO:0000256" key="2">
    <source>
        <dbReference type="ARBA" id="ARBA00012662"/>
    </source>
</evidence>
<dbReference type="AlphaFoldDB" id="W1Q4H4"/>
<dbReference type="Pfam" id="PF01120">
    <property type="entry name" value="Alpha_L_fucos"/>
    <property type="match status" value="1"/>
</dbReference>
<keyword evidence="5" id="KW-0326">Glycosidase</keyword>
<dbReference type="SUPFAM" id="SSF141072">
    <property type="entry name" value="CalX-like"/>
    <property type="match status" value="1"/>
</dbReference>
<comment type="caution">
    <text evidence="7">The sequence shown here is derived from an EMBL/GenBank/DDBJ whole genome shotgun (WGS) entry which is preliminary data.</text>
</comment>
<dbReference type="GO" id="GO:0005764">
    <property type="term" value="C:lysosome"/>
    <property type="evidence" value="ECO:0007669"/>
    <property type="project" value="TreeGrafter"/>
</dbReference>
<dbReference type="GO" id="GO:0016139">
    <property type="term" value="P:glycoside catabolic process"/>
    <property type="evidence" value="ECO:0007669"/>
    <property type="project" value="TreeGrafter"/>
</dbReference>
<evidence type="ECO:0000313" key="7">
    <source>
        <dbReference type="EMBL" id="ESK66153.1"/>
    </source>
</evidence>
<dbReference type="PANTHER" id="PTHR10030">
    <property type="entry name" value="ALPHA-L-FUCOSIDASE"/>
    <property type="match status" value="1"/>
</dbReference>
<dbReference type="InterPro" id="IPR038081">
    <property type="entry name" value="CalX-like_sf"/>
</dbReference>
<sequence length="566" mass="64190">MYPGQKEIFMSATHQPIIPHGPVPSPAQLAYHQDELAAFIHFGPNTFNDREWGTGTESPEDFNPSDFDADQWVRVLKETGFKRLILVLKHHDGFVLYPSAYTDHSVKASPWRQGQGDVLAEVSAAANRYHLPLGFYLSPWDAHHPDYHVDRQEAYNDYYFKQLQELFENPAYGYQGRFVEVWLDGARGEGAQAVTYDFKRWFDYIESQGYPVAIFSTEPTALRWVGNERGYGGDPLWQKVKADRLRQGDIDYLNHGDPEGVLYSLAEVDVSIRQGWFYHDSQQPKTVAELMDIYLHSVGKGSPLLLNIPPDRRGQFAEADIEVLRDFQLARQALYETNYLAGGQILDSSGQSQNQLLDQSGLWQASVCHDNVLELVLPQVASLDLVQIQEAIQYGQRVSAFHIDYLDQAGQWQPFAQGQTLGYRRLVKGPLVQSQRLRLVLDQAQATPILSGLAVYRWPDQVKVQQASNEVVFGQACYEGVKGQPLTVTLLRQGDLSQALKVKIATEPGTGVHGRVYEDAQYQVNFEARQEVAQIQVPSLYYAQDQEHDFYLRILPDGPKTRLLVQ</sequence>
<dbReference type="Gene3D" id="2.60.120.260">
    <property type="entry name" value="Galactose-binding domain-like"/>
    <property type="match status" value="1"/>
</dbReference>
<organism evidence="7 8">
    <name type="scientific">Abiotrophia defectiva ATCC 49176</name>
    <dbReference type="NCBI Taxonomy" id="592010"/>
    <lineage>
        <taxon>Bacteria</taxon>
        <taxon>Bacillati</taxon>
        <taxon>Bacillota</taxon>
        <taxon>Bacilli</taxon>
        <taxon>Lactobacillales</taxon>
        <taxon>Aerococcaceae</taxon>
        <taxon>Abiotrophia</taxon>
    </lineage>
</organism>
<dbReference type="EMBL" id="ACIN03000003">
    <property type="protein sequence ID" value="ESK66153.1"/>
    <property type="molecule type" value="Genomic_DNA"/>
</dbReference>
<dbReference type="EC" id="3.2.1.51" evidence="2"/>
<dbReference type="Gene3D" id="2.60.40.2030">
    <property type="match status" value="1"/>
</dbReference>
<evidence type="ECO:0000256" key="3">
    <source>
        <dbReference type="ARBA" id="ARBA00022729"/>
    </source>
</evidence>
<name>W1Q4H4_ABIDE</name>
<dbReference type="Proteomes" id="UP000019050">
    <property type="component" value="Unassembled WGS sequence"/>
</dbReference>
<dbReference type="Gene3D" id="3.20.20.80">
    <property type="entry name" value="Glycosidases"/>
    <property type="match status" value="1"/>
</dbReference>
<dbReference type="STRING" id="592010.GCWU000182_000496"/>
<feature type="domain" description="Glycoside hydrolase family 29 N-terminal" evidence="6">
    <location>
        <begin position="58"/>
        <end position="326"/>
    </location>
</feature>
<evidence type="ECO:0000256" key="1">
    <source>
        <dbReference type="ARBA" id="ARBA00007951"/>
    </source>
</evidence>
<dbReference type="eggNOG" id="COG3669">
    <property type="taxonomic scope" value="Bacteria"/>
</dbReference>
<proteinExistence type="inferred from homology"/>
<keyword evidence="3" id="KW-0732">Signal</keyword>
<dbReference type="GO" id="GO:0004560">
    <property type="term" value="F:alpha-L-fucosidase activity"/>
    <property type="evidence" value="ECO:0007669"/>
    <property type="project" value="InterPro"/>
</dbReference>
<gene>
    <name evidence="7" type="ORF">GCWU000182_000496</name>
</gene>
<dbReference type="InterPro" id="IPR017853">
    <property type="entry name" value="GH"/>
</dbReference>
<dbReference type="PANTHER" id="PTHR10030:SF37">
    <property type="entry name" value="ALPHA-L-FUCOSIDASE-RELATED"/>
    <property type="match status" value="1"/>
</dbReference>
<evidence type="ECO:0000256" key="5">
    <source>
        <dbReference type="ARBA" id="ARBA00023295"/>
    </source>
</evidence>
<dbReference type="FunFam" id="3.20.20.80:FF:000052">
    <property type="entry name" value="Putative alpha-L-fucosidase 1"/>
    <property type="match status" value="1"/>
</dbReference>
<dbReference type="SMART" id="SM00812">
    <property type="entry name" value="Alpha_L_fucos"/>
    <property type="match status" value="1"/>
</dbReference>
<reference evidence="7" key="1">
    <citation type="submission" date="2013-06" db="EMBL/GenBank/DDBJ databases">
        <authorList>
            <person name="Weinstock G."/>
            <person name="Sodergren E."/>
            <person name="Clifton S."/>
            <person name="Fulton L."/>
            <person name="Fulton B."/>
            <person name="Courtney L."/>
            <person name="Fronick C."/>
            <person name="Harrison M."/>
            <person name="Strong C."/>
            <person name="Farmer C."/>
            <person name="Delahaunty K."/>
            <person name="Markovic C."/>
            <person name="Hall O."/>
            <person name="Minx P."/>
            <person name="Tomlinson C."/>
            <person name="Mitreva M."/>
            <person name="Nelson J."/>
            <person name="Hou S."/>
            <person name="Wollam A."/>
            <person name="Pepin K.H."/>
            <person name="Johnson M."/>
            <person name="Bhonagiri V."/>
            <person name="Nash W.E."/>
            <person name="Warren W."/>
            <person name="Chinwalla A."/>
            <person name="Mardis E.R."/>
            <person name="Wilson R.K."/>
        </authorList>
    </citation>
    <scope>NUCLEOTIDE SEQUENCE [LARGE SCALE GENOMIC DNA]</scope>
    <source>
        <strain evidence="7">ATCC 49176</strain>
    </source>
</reference>
<protein>
    <recommendedName>
        <fullName evidence="2">alpha-L-fucosidase</fullName>
        <ecNumber evidence="2">3.2.1.51</ecNumber>
    </recommendedName>
</protein>
<dbReference type="InterPro" id="IPR000933">
    <property type="entry name" value="Glyco_hydro_29"/>
</dbReference>
<evidence type="ECO:0000259" key="6">
    <source>
        <dbReference type="Pfam" id="PF01120"/>
    </source>
</evidence>
<dbReference type="SUPFAM" id="SSF51445">
    <property type="entry name" value="(Trans)glycosidases"/>
    <property type="match status" value="1"/>
</dbReference>
<keyword evidence="4" id="KW-0378">Hydrolase</keyword>
<evidence type="ECO:0000313" key="8">
    <source>
        <dbReference type="Proteomes" id="UP000019050"/>
    </source>
</evidence>